<protein>
    <recommendedName>
        <fullName evidence="4">PilN domain-containing protein</fullName>
    </recommendedName>
</protein>
<proteinExistence type="predicted"/>
<reference evidence="2" key="1">
    <citation type="submission" date="2020-07" db="EMBL/GenBank/DDBJ databases">
        <title>Huge and variable diversity of episymbiotic CPR bacteria and DPANN archaea in groundwater ecosystems.</title>
        <authorList>
            <person name="He C.Y."/>
            <person name="Keren R."/>
            <person name="Whittaker M."/>
            <person name="Farag I.F."/>
            <person name="Doudna J."/>
            <person name="Cate J.H.D."/>
            <person name="Banfield J.F."/>
        </authorList>
    </citation>
    <scope>NUCLEOTIDE SEQUENCE</scope>
    <source>
        <strain evidence="2">NC_groundwater_928_Pr1_S-0.2um_72_17</strain>
    </source>
</reference>
<evidence type="ECO:0000313" key="2">
    <source>
        <dbReference type="EMBL" id="MBI3540526.1"/>
    </source>
</evidence>
<comment type="caution">
    <text evidence="2">The sequence shown here is derived from an EMBL/GenBank/DDBJ whole genome shotgun (WGS) entry which is preliminary data.</text>
</comment>
<sequence length="192" mass="20943">MSGPLFTINFRREAYQREVARARRRVVMLGASLAYFGALVVVLGLYGLNCASLTARAAQIERTAARMRAQPGGQKDWIIGGPELAAVERVRSNPRQWRNRLARLATLLPANAALTSVAVNPDNLPSAEDQNKLVITGQVKVPPGQDRMRSVVQIVNLLHADPVFSAGYHNIQLASSRANAEGSLAEFVIECR</sequence>
<evidence type="ECO:0000313" key="3">
    <source>
        <dbReference type="Proteomes" id="UP000807850"/>
    </source>
</evidence>
<keyword evidence="1" id="KW-0472">Membrane</keyword>
<name>A0A9D6L8G8_UNCEI</name>
<evidence type="ECO:0008006" key="4">
    <source>
        <dbReference type="Google" id="ProtNLM"/>
    </source>
</evidence>
<dbReference type="Proteomes" id="UP000807850">
    <property type="component" value="Unassembled WGS sequence"/>
</dbReference>
<dbReference type="EMBL" id="JACQAY010000325">
    <property type="protein sequence ID" value="MBI3540526.1"/>
    <property type="molecule type" value="Genomic_DNA"/>
</dbReference>
<dbReference type="AlphaFoldDB" id="A0A9D6L8G8"/>
<feature type="transmembrane region" description="Helical" evidence="1">
    <location>
        <begin position="26"/>
        <end position="48"/>
    </location>
</feature>
<gene>
    <name evidence="2" type="ORF">HY076_09665</name>
</gene>
<keyword evidence="1" id="KW-0812">Transmembrane</keyword>
<keyword evidence="1" id="KW-1133">Transmembrane helix</keyword>
<organism evidence="2 3">
    <name type="scientific">Eiseniibacteriota bacterium</name>
    <dbReference type="NCBI Taxonomy" id="2212470"/>
    <lineage>
        <taxon>Bacteria</taxon>
        <taxon>Candidatus Eiseniibacteriota</taxon>
    </lineage>
</organism>
<accession>A0A9D6L8G8</accession>
<evidence type="ECO:0000256" key="1">
    <source>
        <dbReference type="SAM" id="Phobius"/>
    </source>
</evidence>